<dbReference type="Gene3D" id="3.40.50.1820">
    <property type="entry name" value="alpha/beta hydrolase"/>
    <property type="match status" value="1"/>
</dbReference>
<gene>
    <name evidence="4" type="ordered locus">BHWA1_02452</name>
</gene>
<name>A0A3B6VLZ1_BRAHW</name>
<dbReference type="AlphaFoldDB" id="A0A3B6VLZ1"/>
<evidence type="ECO:0000259" key="3">
    <source>
        <dbReference type="Pfam" id="PF00561"/>
    </source>
</evidence>
<evidence type="ECO:0000313" key="5">
    <source>
        <dbReference type="Proteomes" id="UP000001803"/>
    </source>
</evidence>
<dbReference type="SUPFAM" id="SSF53474">
    <property type="entry name" value="alpha/beta-Hydrolases"/>
    <property type="match status" value="1"/>
</dbReference>
<evidence type="ECO:0000256" key="1">
    <source>
        <dbReference type="ARBA" id="ARBA00010088"/>
    </source>
</evidence>
<proteinExistence type="inferred from homology"/>
<evidence type="ECO:0000256" key="2">
    <source>
        <dbReference type="ARBA" id="ARBA00022801"/>
    </source>
</evidence>
<dbReference type="Pfam" id="PF00561">
    <property type="entry name" value="Abhydrolase_1"/>
    <property type="match status" value="1"/>
</dbReference>
<reference evidence="4 5" key="1">
    <citation type="journal article" date="2009" name="PLoS ONE">
        <title>Genome sequence of the pathogenic intestinal spirochete Brachyspira hyodysenteriae reveals adaptations to its lifestyle in the porcine large intestine.</title>
        <authorList>
            <person name="Bellgard M.I."/>
            <person name="Wanchanthuek P."/>
            <person name="La T."/>
            <person name="Ryan K."/>
            <person name="Moolhuijzen P."/>
            <person name="Albertyn Z."/>
            <person name="Shaban B."/>
            <person name="Motro Y."/>
            <person name="Dunn D.S."/>
            <person name="Schibeci D."/>
            <person name="Hunter A."/>
            <person name="Barrero R."/>
            <person name="Phillips N.D."/>
            <person name="Hampson D.J."/>
        </authorList>
    </citation>
    <scope>NUCLEOTIDE SEQUENCE [LARGE SCALE GENOMIC DNA]</scope>
    <source>
        <strain evidence="5">ATCC 49526 / WA1</strain>
    </source>
</reference>
<dbReference type="EMBL" id="CP001357">
    <property type="protein sequence ID" value="ACN84906.1"/>
    <property type="molecule type" value="Genomic_DNA"/>
</dbReference>
<dbReference type="InterPro" id="IPR029058">
    <property type="entry name" value="AB_hydrolase_fold"/>
</dbReference>
<keyword evidence="2" id="KW-0378">Hydrolase</keyword>
<dbReference type="GO" id="GO:0008233">
    <property type="term" value="F:peptidase activity"/>
    <property type="evidence" value="ECO:0007669"/>
    <property type="project" value="InterPro"/>
</dbReference>
<evidence type="ECO:0000313" key="4">
    <source>
        <dbReference type="EMBL" id="ACN84906.1"/>
    </source>
</evidence>
<protein>
    <recommendedName>
        <fullName evidence="3">AB hydrolase-1 domain-containing protein</fullName>
    </recommendedName>
</protein>
<dbReference type="KEGG" id="bhy:BHWA1_02452"/>
<sequence>MDIFFEEYININGIEQYFVHYPKKSNTTLLFLHGGPGESEAYFLYKMHSKTQNYNLVYYDQRGTGKTQLKNKSKDIDITIEKLLIDLKETINYVKLRYNSKYIILLGHSWGSVLGIEFIKKFPNLVSAYIGMGQVVNFKIGEKTGFDYCYDIVQKSNNQKYIKKIEKLKNYPFIINKNNVFEIFKNFREIQVKYKLAGYYEGNDKLNKIIKQSPIYSFKDMFNSNPLMLNKNIIYYLINYDTSKFTNFSIPIFFICGANDWQVPTVIVKEYYKTINAPDKDIFIAENAGHLLNIENTKDYNLIVEGICSRVSGL</sequence>
<dbReference type="PRINTS" id="PR00793">
    <property type="entry name" value="PROAMNOPTASE"/>
</dbReference>
<dbReference type="Proteomes" id="UP000001803">
    <property type="component" value="Chromosome"/>
</dbReference>
<accession>A0A3B6VLZ1</accession>
<feature type="domain" description="AB hydrolase-1" evidence="3">
    <location>
        <begin position="28"/>
        <end position="296"/>
    </location>
</feature>
<dbReference type="GeneID" id="63963592"/>
<dbReference type="STRING" id="565034.BHWA1_02452"/>
<organism evidence="4 5">
    <name type="scientific">Brachyspira hyodysenteriae (strain ATCC 49526 / WA1)</name>
    <dbReference type="NCBI Taxonomy" id="565034"/>
    <lineage>
        <taxon>Bacteria</taxon>
        <taxon>Pseudomonadati</taxon>
        <taxon>Spirochaetota</taxon>
        <taxon>Spirochaetia</taxon>
        <taxon>Brachyspirales</taxon>
        <taxon>Brachyspiraceae</taxon>
        <taxon>Brachyspira</taxon>
    </lineage>
</organism>
<keyword evidence="5" id="KW-1185">Reference proteome</keyword>
<dbReference type="InterPro" id="IPR000073">
    <property type="entry name" value="AB_hydrolase_1"/>
</dbReference>
<dbReference type="GO" id="GO:0006508">
    <property type="term" value="P:proteolysis"/>
    <property type="evidence" value="ECO:0007669"/>
    <property type="project" value="InterPro"/>
</dbReference>
<comment type="similarity">
    <text evidence="1">Belongs to the peptidase S33 family.</text>
</comment>
<dbReference type="InterPro" id="IPR002410">
    <property type="entry name" value="Peptidase_S33"/>
</dbReference>
<dbReference type="RefSeq" id="WP_012671935.1">
    <property type="nucleotide sequence ID" value="NC_012225.1"/>
</dbReference>
<dbReference type="PANTHER" id="PTHR43329">
    <property type="entry name" value="EPOXIDE HYDROLASE"/>
    <property type="match status" value="1"/>
</dbReference>